<keyword evidence="6" id="KW-0539">Nucleus</keyword>
<dbReference type="Proteomes" id="UP000256970">
    <property type="component" value="Unassembled WGS sequence"/>
</dbReference>
<dbReference type="GO" id="GO:0005634">
    <property type="term" value="C:nucleus"/>
    <property type="evidence" value="ECO:0007669"/>
    <property type="project" value="UniProtKB-SubCell"/>
</dbReference>
<evidence type="ECO:0000256" key="4">
    <source>
        <dbReference type="ARBA" id="ARBA00023163"/>
    </source>
</evidence>
<reference evidence="8 9" key="1">
    <citation type="submission" date="2016-10" db="EMBL/GenBank/DDBJ databases">
        <authorList>
            <person name="Cai Z."/>
        </authorList>
    </citation>
    <scope>NUCLEOTIDE SEQUENCE [LARGE SCALE GENOMIC DNA]</scope>
</reference>
<evidence type="ECO:0000256" key="7">
    <source>
        <dbReference type="SAM" id="MobiDB-lite"/>
    </source>
</evidence>
<sequence length="253" mass="28172">MAECSITSVQVLNNPAPYTDPIVLEVQYECLSSLQDDLEWRINYVGSAESDQYDQILDSALVGPVQQGTFKFRMEAPAPDPSKIPPNDLLGVTALLLTCSYKGKEFVRVGYYVNVEYTDPELLDPERPPPNPPIIDKLQRNIMADHPRVTKFPHDFNNEPEQMPEQQVEDMADDDVLGDNDNDEDDEDEEEEEDDELSGDGEVDVDVENVQPQVNGSSVTFSAGSGFTGFTVQGKQQSQQQQAADMDTDMQMG</sequence>
<dbReference type="PIRSF" id="PIRSF037759">
    <property type="entry name" value="Histone_Asf1"/>
    <property type="match status" value="1"/>
</dbReference>
<evidence type="ECO:0000256" key="2">
    <source>
        <dbReference type="ARBA" id="ARBA00006051"/>
    </source>
</evidence>
<evidence type="ECO:0000256" key="5">
    <source>
        <dbReference type="ARBA" id="ARBA00023186"/>
    </source>
</evidence>
<dbReference type="InterPro" id="IPR036747">
    <property type="entry name" value="ASF1-like_sf"/>
</dbReference>
<dbReference type="Gene3D" id="2.60.40.1490">
    <property type="entry name" value="Histone chaperone ASF1-like"/>
    <property type="match status" value="1"/>
</dbReference>
<dbReference type="PANTHER" id="PTHR12040:SF0">
    <property type="entry name" value="HISTONE CHAPERONE ASF1"/>
    <property type="match status" value="1"/>
</dbReference>
<dbReference type="AlphaFoldDB" id="A0A383WIM0"/>
<dbReference type="GO" id="GO:0042393">
    <property type="term" value="F:histone binding"/>
    <property type="evidence" value="ECO:0007669"/>
    <property type="project" value="InterPro"/>
</dbReference>
<keyword evidence="5" id="KW-0143">Chaperone</keyword>
<feature type="compositionally biased region" description="Low complexity" evidence="7">
    <location>
        <begin position="236"/>
        <end position="253"/>
    </location>
</feature>
<evidence type="ECO:0000256" key="6">
    <source>
        <dbReference type="ARBA" id="ARBA00023242"/>
    </source>
</evidence>
<keyword evidence="3" id="KW-0805">Transcription regulation</keyword>
<evidence type="ECO:0000256" key="1">
    <source>
        <dbReference type="ARBA" id="ARBA00004123"/>
    </source>
</evidence>
<dbReference type="SUPFAM" id="SSF101546">
    <property type="entry name" value="ASF1-like"/>
    <property type="match status" value="1"/>
</dbReference>
<evidence type="ECO:0000313" key="8">
    <source>
        <dbReference type="EMBL" id="SZX77310.1"/>
    </source>
</evidence>
<evidence type="ECO:0008006" key="10">
    <source>
        <dbReference type="Google" id="ProtNLM"/>
    </source>
</evidence>
<dbReference type="GO" id="GO:0000785">
    <property type="term" value="C:chromatin"/>
    <property type="evidence" value="ECO:0007669"/>
    <property type="project" value="TreeGrafter"/>
</dbReference>
<keyword evidence="9" id="KW-1185">Reference proteome</keyword>
<gene>
    <name evidence="8" type="ORF">BQ4739_LOCUS17668</name>
</gene>
<dbReference type="PANTHER" id="PTHR12040">
    <property type="entry name" value="ANTI-SILENCING PROTEIN 1"/>
    <property type="match status" value="1"/>
</dbReference>
<dbReference type="EMBL" id="FNXT01001281">
    <property type="protein sequence ID" value="SZX77310.1"/>
    <property type="molecule type" value="Genomic_DNA"/>
</dbReference>
<proteinExistence type="inferred from homology"/>
<dbReference type="GO" id="GO:0006337">
    <property type="term" value="P:nucleosome disassembly"/>
    <property type="evidence" value="ECO:0007669"/>
    <property type="project" value="InterPro"/>
</dbReference>
<dbReference type="InterPro" id="IPR017282">
    <property type="entry name" value="Hist_deposition_Asf1"/>
</dbReference>
<dbReference type="GO" id="GO:0006335">
    <property type="term" value="P:DNA replication-dependent chromatin assembly"/>
    <property type="evidence" value="ECO:0007669"/>
    <property type="project" value="TreeGrafter"/>
</dbReference>
<keyword evidence="4" id="KW-0804">Transcription</keyword>
<dbReference type="Pfam" id="PF04729">
    <property type="entry name" value="ASF1_hist_chap"/>
    <property type="match status" value="1"/>
</dbReference>
<evidence type="ECO:0000313" key="9">
    <source>
        <dbReference type="Proteomes" id="UP000256970"/>
    </source>
</evidence>
<accession>A0A383WIM0</accession>
<evidence type="ECO:0000256" key="3">
    <source>
        <dbReference type="ARBA" id="ARBA00023015"/>
    </source>
</evidence>
<organism evidence="8 9">
    <name type="scientific">Tetradesmus obliquus</name>
    <name type="common">Green alga</name>
    <name type="synonym">Acutodesmus obliquus</name>
    <dbReference type="NCBI Taxonomy" id="3088"/>
    <lineage>
        <taxon>Eukaryota</taxon>
        <taxon>Viridiplantae</taxon>
        <taxon>Chlorophyta</taxon>
        <taxon>core chlorophytes</taxon>
        <taxon>Chlorophyceae</taxon>
        <taxon>CS clade</taxon>
        <taxon>Sphaeropleales</taxon>
        <taxon>Scenedesmaceae</taxon>
        <taxon>Tetradesmus</taxon>
    </lineage>
</organism>
<feature type="compositionally biased region" description="Acidic residues" evidence="7">
    <location>
        <begin position="173"/>
        <end position="207"/>
    </location>
</feature>
<dbReference type="InterPro" id="IPR006818">
    <property type="entry name" value="ASF1-like"/>
</dbReference>
<protein>
    <recommendedName>
        <fullName evidence="10">Histone chaperone</fullName>
    </recommendedName>
</protein>
<dbReference type="STRING" id="3088.A0A383WIM0"/>
<comment type="subcellular location">
    <subcellularLocation>
        <location evidence="1">Nucleus</location>
    </subcellularLocation>
</comment>
<feature type="compositionally biased region" description="Polar residues" evidence="7">
    <location>
        <begin position="211"/>
        <end position="235"/>
    </location>
</feature>
<feature type="region of interest" description="Disordered" evidence="7">
    <location>
        <begin position="173"/>
        <end position="253"/>
    </location>
</feature>
<name>A0A383WIM0_TETOB</name>
<dbReference type="GO" id="GO:0006334">
    <property type="term" value="P:nucleosome assembly"/>
    <property type="evidence" value="ECO:0007669"/>
    <property type="project" value="InterPro"/>
</dbReference>
<comment type="similarity">
    <text evidence="2">Belongs to the ASF1 family.</text>
</comment>